<evidence type="ECO:0000313" key="3">
    <source>
        <dbReference type="EMBL" id="KAJ8604895.1"/>
    </source>
</evidence>
<dbReference type="CDD" id="cd01741">
    <property type="entry name" value="GATase1_1"/>
    <property type="match status" value="1"/>
</dbReference>
<organism evidence="3 4">
    <name type="scientific">Chrysophaeum taylorii</name>
    <dbReference type="NCBI Taxonomy" id="2483200"/>
    <lineage>
        <taxon>Eukaryota</taxon>
        <taxon>Sar</taxon>
        <taxon>Stramenopiles</taxon>
        <taxon>Ochrophyta</taxon>
        <taxon>Pelagophyceae</taxon>
        <taxon>Pelagomonadales</taxon>
        <taxon>Pelagomonadaceae</taxon>
        <taxon>Chrysophaeum</taxon>
    </lineage>
</organism>
<reference evidence="3" key="1">
    <citation type="submission" date="2023-01" db="EMBL/GenBank/DDBJ databases">
        <title>Metagenome sequencing of chrysophaentin producing Chrysophaeum taylorii.</title>
        <authorList>
            <person name="Davison J."/>
            <person name="Bewley C."/>
        </authorList>
    </citation>
    <scope>NUCLEOTIDE SEQUENCE</scope>
    <source>
        <strain evidence="3">NIES-1699</strain>
    </source>
</reference>
<comment type="caution">
    <text evidence="3">The sequence shown here is derived from an EMBL/GenBank/DDBJ whole genome shotgun (WGS) entry which is preliminary data.</text>
</comment>
<keyword evidence="4" id="KW-1185">Reference proteome</keyword>
<dbReference type="GO" id="GO:0005829">
    <property type="term" value="C:cytosol"/>
    <property type="evidence" value="ECO:0007669"/>
    <property type="project" value="TreeGrafter"/>
</dbReference>
<evidence type="ECO:0000256" key="1">
    <source>
        <dbReference type="SAM" id="MobiDB-lite"/>
    </source>
</evidence>
<dbReference type="PANTHER" id="PTHR42695">
    <property type="entry name" value="GLUTAMINE AMIDOTRANSFERASE YLR126C-RELATED"/>
    <property type="match status" value="1"/>
</dbReference>
<evidence type="ECO:0000313" key="4">
    <source>
        <dbReference type="Proteomes" id="UP001230188"/>
    </source>
</evidence>
<feature type="domain" description="Glutamine amidotransferase" evidence="2">
    <location>
        <begin position="54"/>
        <end position="192"/>
    </location>
</feature>
<dbReference type="EMBL" id="JAQMWT010000320">
    <property type="protein sequence ID" value="KAJ8604895.1"/>
    <property type="molecule type" value="Genomic_DNA"/>
</dbReference>
<name>A0AAD7UGF6_9STRA</name>
<dbReference type="AlphaFoldDB" id="A0AAD7UGF6"/>
<dbReference type="PROSITE" id="PS51273">
    <property type="entry name" value="GATASE_TYPE_1"/>
    <property type="match status" value="1"/>
</dbReference>
<sequence length="244" mass="26409">MRQCAVLICGWPSASVVGKHGGYGVMLEALLGSGKELWRHYDVEGGREMPTAQELAGYDGIVLSGSRHSVYDDQPWIGEVAELVRGAVAREQRVLGVCFGAQLLARALGGEVKAADVGWEVGAREVTLDAASLPRRYKRDLPAYTVLQLHRDAVVELPVGATLLGSSRCCANEIFAIGDNVLAVQGHPEFRVDTLEDLVQSRVDAGVIPAHQADLDSVRRTPPPNPTNPNNQLRKLCQDFLHTP</sequence>
<accession>A0AAD7UGF6</accession>
<evidence type="ECO:0000259" key="2">
    <source>
        <dbReference type="Pfam" id="PF00117"/>
    </source>
</evidence>
<protein>
    <recommendedName>
        <fullName evidence="2">Glutamine amidotransferase domain-containing protein</fullName>
    </recommendedName>
</protein>
<dbReference type="InterPro" id="IPR029062">
    <property type="entry name" value="Class_I_gatase-like"/>
</dbReference>
<dbReference type="SUPFAM" id="SSF52317">
    <property type="entry name" value="Class I glutamine amidotransferase-like"/>
    <property type="match status" value="1"/>
</dbReference>
<dbReference type="Gene3D" id="3.40.50.880">
    <property type="match status" value="1"/>
</dbReference>
<dbReference type="InterPro" id="IPR044992">
    <property type="entry name" value="ChyE-like"/>
</dbReference>
<gene>
    <name evidence="3" type="ORF">CTAYLR_004313</name>
</gene>
<proteinExistence type="predicted"/>
<dbReference type="Proteomes" id="UP001230188">
    <property type="component" value="Unassembled WGS sequence"/>
</dbReference>
<dbReference type="Pfam" id="PF00117">
    <property type="entry name" value="GATase"/>
    <property type="match status" value="1"/>
</dbReference>
<feature type="region of interest" description="Disordered" evidence="1">
    <location>
        <begin position="212"/>
        <end position="233"/>
    </location>
</feature>
<dbReference type="InterPro" id="IPR017926">
    <property type="entry name" value="GATASE"/>
</dbReference>
<dbReference type="PANTHER" id="PTHR42695:SF5">
    <property type="entry name" value="GLUTAMINE AMIDOTRANSFERASE YLR126C-RELATED"/>
    <property type="match status" value="1"/>
</dbReference>